<proteinExistence type="predicted"/>
<sequence length="467" mass="50503">MADARESLLLATRLCPPDLALPARLAAAEASWALGDMDAYREAAAPALVRTPETPEPDADRDYRLGMSASLGDRYRPARVALRRVVARAAQERDPDALLRAGAAALVAGDVDAACRTGSRALAAARVQHAEAELLAPWSCWRTANCARGGTRGPAPTPRRAARRARHRPAQRPRPPARDPGPRRLPRQRRGGRRPPRRGRAGHRRPARPRPGRHPRPVGAGPRRPGARPGRGGGGPARAARPARDPVRALRDPDARRAVLRRGGGARGRDAGRGEGSGAHAAVAEFVVWAERGHDAQAPAQLARCQALLSTHDPAVAPARFVEALARHERTGGDFERARTAALYGKWLRRARRPARARVLLRDALVAFERCGATVWAEQTAAELRATGEAPAHREPPGMLSELTPQQLRIARCVADGATNREVAQHLSVSPRTVDHHLRNVFAQLGVRSRVELARLVDRAEQMAAHS</sequence>
<accession>A0ACD5A917</accession>
<keyword evidence="2" id="KW-1185">Reference proteome</keyword>
<evidence type="ECO:0000313" key="2">
    <source>
        <dbReference type="Proteomes" id="UP001432251"/>
    </source>
</evidence>
<protein>
    <submittedName>
        <fullName evidence="1">Helix-turn-helix transcriptional regulator</fullName>
    </submittedName>
</protein>
<name>A0ACD5A917_9ACTN</name>
<reference evidence="1" key="1">
    <citation type="journal article" date="2025" name="Int. J. Syst. Evol. Microbiol.">
        <title>Streptomyces citrinus sp. nov., with yellow diffusible pigment.</title>
        <authorList>
            <person name="He Y."/>
            <person name="Yang E."/>
            <person name="Xu J."/>
            <person name="Sun Y."/>
            <person name="Sun L."/>
        </authorList>
    </citation>
    <scope>NUCLEOTIDE SEQUENCE</scope>
    <source>
        <strain evidence="1">Q6</strain>
    </source>
</reference>
<dbReference type="Proteomes" id="UP001432251">
    <property type="component" value="Chromosome"/>
</dbReference>
<dbReference type="EMBL" id="CP146022">
    <property type="protein sequence ID" value="WWQ63725.1"/>
    <property type="molecule type" value="Genomic_DNA"/>
</dbReference>
<organism evidence="1 2">
    <name type="scientific">Streptomyces citrinus</name>
    <dbReference type="NCBI Taxonomy" id="3118173"/>
    <lineage>
        <taxon>Bacteria</taxon>
        <taxon>Bacillati</taxon>
        <taxon>Actinomycetota</taxon>
        <taxon>Actinomycetes</taxon>
        <taxon>Kitasatosporales</taxon>
        <taxon>Streptomycetaceae</taxon>
        <taxon>Streptomyces</taxon>
    </lineage>
</organism>
<gene>
    <name evidence="1" type="ORF">V2W30_10510</name>
</gene>
<evidence type="ECO:0000313" key="1">
    <source>
        <dbReference type="EMBL" id="WWQ63725.1"/>
    </source>
</evidence>